<accession>A0ABS1HAB5</accession>
<sequence length="65" mass="7691">MNYPLGVFQYYDKDSDKTHLQWSCVDDPSFTHFEIEVYDDNLRMWVKADGRNGGIEKQPRIGSNY</sequence>
<evidence type="ECO:0000313" key="2">
    <source>
        <dbReference type="Proteomes" id="UP000618943"/>
    </source>
</evidence>
<comment type="caution">
    <text evidence="1">The sequence shown here is derived from an EMBL/GenBank/DDBJ whole genome shotgun (WGS) entry which is preliminary data.</text>
</comment>
<dbReference type="EMBL" id="JAEOAH010000028">
    <property type="protein sequence ID" value="MBK3496346.1"/>
    <property type="molecule type" value="Genomic_DNA"/>
</dbReference>
<reference evidence="1 2" key="1">
    <citation type="submission" date="2020-12" db="EMBL/GenBank/DDBJ databases">
        <title>YIM B01967 draft genome.</title>
        <authorList>
            <person name="Yan X."/>
        </authorList>
    </citation>
    <scope>NUCLEOTIDE SEQUENCE [LARGE SCALE GENOMIC DNA]</scope>
    <source>
        <strain evidence="1 2">YIM B01967</strain>
    </source>
</reference>
<dbReference type="RefSeq" id="WP_200749819.1">
    <property type="nucleotide sequence ID" value="NZ_JAEOAH010000028.1"/>
</dbReference>
<keyword evidence="2" id="KW-1185">Reference proteome</keyword>
<proteinExistence type="predicted"/>
<dbReference type="Proteomes" id="UP000618943">
    <property type="component" value="Unassembled WGS sequence"/>
</dbReference>
<name>A0ABS1HAB5_9BACL</name>
<evidence type="ECO:0000313" key="1">
    <source>
        <dbReference type="EMBL" id="MBK3496346.1"/>
    </source>
</evidence>
<gene>
    <name evidence="1" type="ORF">JFL43_16060</name>
</gene>
<protein>
    <submittedName>
        <fullName evidence="1">Uncharacterized protein</fullName>
    </submittedName>
</protein>
<organism evidence="1 2">
    <name type="scientific">Viridibacillus soli</name>
    <dbReference type="NCBI Taxonomy" id="2798301"/>
    <lineage>
        <taxon>Bacteria</taxon>
        <taxon>Bacillati</taxon>
        <taxon>Bacillota</taxon>
        <taxon>Bacilli</taxon>
        <taxon>Bacillales</taxon>
        <taxon>Caryophanaceae</taxon>
        <taxon>Viridibacillus</taxon>
    </lineage>
</organism>